<dbReference type="Gene3D" id="3.40.50.2300">
    <property type="match status" value="2"/>
</dbReference>
<dbReference type="Pfam" id="PF13407">
    <property type="entry name" value="Peripla_BP_4"/>
    <property type="match status" value="1"/>
</dbReference>
<evidence type="ECO:0000313" key="6">
    <source>
        <dbReference type="EMBL" id="MBB4123667.1"/>
    </source>
</evidence>
<organism evidence="6 7">
    <name type="scientific">Martelella radicis</name>
    <dbReference type="NCBI Taxonomy" id="1397476"/>
    <lineage>
        <taxon>Bacteria</taxon>
        <taxon>Pseudomonadati</taxon>
        <taxon>Pseudomonadota</taxon>
        <taxon>Alphaproteobacteria</taxon>
        <taxon>Hyphomicrobiales</taxon>
        <taxon>Aurantimonadaceae</taxon>
        <taxon>Martelella</taxon>
    </lineage>
</organism>
<evidence type="ECO:0000256" key="2">
    <source>
        <dbReference type="ARBA" id="ARBA00007639"/>
    </source>
</evidence>
<dbReference type="PANTHER" id="PTHR46847">
    <property type="entry name" value="D-ALLOSE-BINDING PERIPLASMIC PROTEIN-RELATED"/>
    <property type="match status" value="1"/>
</dbReference>
<feature type="domain" description="Periplasmic binding protein" evidence="5">
    <location>
        <begin position="34"/>
        <end position="300"/>
    </location>
</feature>
<dbReference type="RefSeq" id="WP_183488997.1">
    <property type="nucleotide sequence ID" value="NZ_JACIDZ010000013.1"/>
</dbReference>
<evidence type="ECO:0000256" key="1">
    <source>
        <dbReference type="ARBA" id="ARBA00004196"/>
    </source>
</evidence>
<evidence type="ECO:0000313" key="7">
    <source>
        <dbReference type="Proteomes" id="UP000530571"/>
    </source>
</evidence>
<accession>A0A7W6PAS9</accession>
<comment type="caution">
    <text evidence="6">The sequence shown here is derived from an EMBL/GenBank/DDBJ whole genome shotgun (WGS) entry which is preliminary data.</text>
</comment>
<evidence type="ECO:0000256" key="4">
    <source>
        <dbReference type="SAM" id="SignalP"/>
    </source>
</evidence>
<dbReference type="GO" id="GO:0030246">
    <property type="term" value="F:carbohydrate binding"/>
    <property type="evidence" value="ECO:0007669"/>
    <property type="project" value="UniProtKB-ARBA"/>
</dbReference>
<keyword evidence="6" id="KW-0762">Sugar transport</keyword>
<gene>
    <name evidence="6" type="ORF">GGR30_003615</name>
</gene>
<name>A0A7W6PAS9_9HYPH</name>
<dbReference type="InterPro" id="IPR025997">
    <property type="entry name" value="SBP_2_dom"/>
</dbReference>
<dbReference type="PANTHER" id="PTHR46847:SF1">
    <property type="entry name" value="D-ALLOSE-BINDING PERIPLASMIC PROTEIN-RELATED"/>
    <property type="match status" value="1"/>
</dbReference>
<dbReference type="Proteomes" id="UP000530571">
    <property type="component" value="Unassembled WGS sequence"/>
</dbReference>
<evidence type="ECO:0000259" key="5">
    <source>
        <dbReference type="Pfam" id="PF13407"/>
    </source>
</evidence>
<keyword evidence="7" id="KW-1185">Reference proteome</keyword>
<protein>
    <submittedName>
        <fullName evidence="6">ABC-type sugar transport system substrate-binding protein</fullName>
    </submittedName>
</protein>
<keyword evidence="3 4" id="KW-0732">Signal</keyword>
<comment type="similarity">
    <text evidence="2">Belongs to the bacterial solute-binding protein 2 family.</text>
</comment>
<evidence type="ECO:0000256" key="3">
    <source>
        <dbReference type="ARBA" id="ARBA00022729"/>
    </source>
</evidence>
<feature type="signal peptide" evidence="4">
    <location>
        <begin position="1"/>
        <end position="23"/>
    </location>
</feature>
<feature type="chain" id="PRO_5030551193" evidence="4">
    <location>
        <begin position="24"/>
        <end position="355"/>
    </location>
</feature>
<dbReference type="InterPro" id="IPR028082">
    <property type="entry name" value="Peripla_BP_I"/>
</dbReference>
<dbReference type="CDD" id="cd01536">
    <property type="entry name" value="PBP1_ABC_sugar_binding-like"/>
    <property type="match status" value="1"/>
</dbReference>
<dbReference type="SUPFAM" id="SSF53822">
    <property type="entry name" value="Periplasmic binding protein-like I"/>
    <property type="match status" value="1"/>
</dbReference>
<dbReference type="EMBL" id="JACIDZ010000013">
    <property type="protein sequence ID" value="MBB4123667.1"/>
    <property type="molecule type" value="Genomic_DNA"/>
</dbReference>
<keyword evidence="6" id="KW-0813">Transport</keyword>
<comment type="subcellular location">
    <subcellularLocation>
        <location evidence="1">Cell envelope</location>
    </subcellularLocation>
</comment>
<dbReference type="GO" id="GO:0030313">
    <property type="term" value="C:cell envelope"/>
    <property type="evidence" value="ECO:0007669"/>
    <property type="project" value="UniProtKB-SubCell"/>
</dbReference>
<dbReference type="AlphaFoldDB" id="A0A7W6PAS9"/>
<proteinExistence type="inferred from homology"/>
<reference evidence="6 7" key="1">
    <citation type="submission" date="2020-08" db="EMBL/GenBank/DDBJ databases">
        <title>Genomic Encyclopedia of Type Strains, Phase IV (KMG-IV): sequencing the most valuable type-strain genomes for metagenomic binning, comparative biology and taxonomic classification.</title>
        <authorList>
            <person name="Goeker M."/>
        </authorList>
    </citation>
    <scope>NUCLEOTIDE SEQUENCE [LARGE SCALE GENOMIC DNA]</scope>
    <source>
        <strain evidence="6 7">DSM 28101</strain>
    </source>
</reference>
<sequence length="355" mass="38664">MKKLTLSLMTAIAVGTMAIGAQAEDKVIGYYMDASDDFYKAGYEVFRTLAERQGWTVLDVVGQGTAPEQIAAVENFITQGVDALLVVQNSPETTSRTLKLAHDAGIPEFHLTHNPPNEPGLAGFAGYDWVKIGEYAGESALEHGVGRLVMIEGKLGQGTASGQTEGFLKAYDEQGKDIGNLAENVGVKGAGGEDLQVVFWGSGGWFADPAKKVMQDAITSLGPDGFDGVYVHNDEMMAGVLQAFEEAGLDPSEYWLGASNGKEKSWDWVEDGLITMDVNETATLEADIAHQQIKAYFAGEDYKKAVFVSVIPFNQDNIDRDKLVPFFHDDYMAKRDAGAFVYDINDPQFRDNPDY</sequence>